<comment type="function">
    <text evidence="1">Catalyzes the last step of tRNA splicing, the transfer of the splice junction 2'-phosphate from ligated tRNA to NAD to produce ADP-ribose 1''-2'' cyclic phosphate.</text>
</comment>
<dbReference type="PANTHER" id="PTHR12684">
    <property type="entry name" value="PUTATIVE PHOSPHOTRANSFERASE"/>
    <property type="match status" value="1"/>
</dbReference>
<protein>
    <recommendedName>
        <fullName evidence="2">2'-phosphotransferase</fullName>
        <ecNumber evidence="2">2.7.1.160</ecNumber>
    </recommendedName>
</protein>
<evidence type="ECO:0000256" key="1">
    <source>
        <dbReference type="ARBA" id="ARBA00003343"/>
    </source>
</evidence>
<dbReference type="CDD" id="cd20267">
    <property type="entry name" value="Complex1_LYR_LYRM7"/>
    <property type="match status" value="1"/>
</dbReference>
<keyword evidence="5" id="KW-1185">Reference proteome</keyword>
<dbReference type="InterPro" id="IPR042080">
    <property type="entry name" value="RNA_2'-PTrans_N"/>
</dbReference>
<proteinExistence type="predicted"/>
<dbReference type="InterPro" id="IPR045298">
    <property type="entry name" value="Complex1_LYR_LYRM7"/>
</dbReference>
<keyword evidence="4" id="KW-0808">Transferase</keyword>
<accession>M3IGE0</accession>
<dbReference type="AlphaFoldDB" id="M3IGE0"/>
<evidence type="ECO:0000313" key="5">
    <source>
        <dbReference type="Proteomes" id="UP000011777"/>
    </source>
</evidence>
<dbReference type="EC" id="2.7.1.160" evidence="2"/>
<dbReference type="SUPFAM" id="SSF56399">
    <property type="entry name" value="ADP-ribosylation"/>
    <property type="match status" value="1"/>
</dbReference>
<dbReference type="HOGENOM" id="CLU_959746_0_0_1"/>
<name>M3IGE0_CANMX</name>
<dbReference type="Gene3D" id="1.10.10.970">
    <property type="entry name" value="RNA 2'-phosphotransferase, Tpt1/KptA family, N-terminal domain"/>
    <property type="match status" value="1"/>
</dbReference>
<dbReference type="GO" id="GO:0006388">
    <property type="term" value="P:tRNA splicing, via endonucleolytic cleavage and ligation"/>
    <property type="evidence" value="ECO:0007669"/>
    <property type="project" value="TreeGrafter"/>
</dbReference>
<evidence type="ECO:0000256" key="3">
    <source>
        <dbReference type="ARBA" id="ARBA00047949"/>
    </source>
</evidence>
<evidence type="ECO:0000256" key="2">
    <source>
        <dbReference type="ARBA" id="ARBA00012007"/>
    </source>
</evidence>
<gene>
    <name evidence="4" type="ORF">G210_4494</name>
</gene>
<dbReference type="eggNOG" id="KOG2278">
    <property type="taxonomic scope" value="Eukaryota"/>
</dbReference>
<dbReference type="STRING" id="1245528.M3IGE0"/>
<dbReference type="OrthoDB" id="419694at2759"/>
<organism evidence="4 5">
    <name type="scientific">Candida maltosa (strain Xu316)</name>
    <name type="common">Yeast</name>
    <dbReference type="NCBI Taxonomy" id="1245528"/>
    <lineage>
        <taxon>Eukaryota</taxon>
        <taxon>Fungi</taxon>
        <taxon>Dikarya</taxon>
        <taxon>Ascomycota</taxon>
        <taxon>Saccharomycotina</taxon>
        <taxon>Pichiomycetes</taxon>
        <taxon>Debaryomycetaceae</taxon>
        <taxon>Candida/Lodderomyces clade</taxon>
        <taxon>Candida</taxon>
    </lineage>
</organism>
<comment type="caution">
    <text evidence="4">The sequence shown here is derived from an EMBL/GenBank/DDBJ whole genome shotgun (WGS) entry which is preliminary data.</text>
</comment>
<dbReference type="GO" id="GO:0000215">
    <property type="term" value="F:tRNA 2'-phosphotransferase activity"/>
    <property type="evidence" value="ECO:0007669"/>
    <property type="project" value="UniProtKB-EC"/>
</dbReference>
<dbReference type="GO" id="GO:0005739">
    <property type="term" value="C:mitochondrion"/>
    <property type="evidence" value="ECO:0007669"/>
    <property type="project" value="GOC"/>
</dbReference>
<dbReference type="GO" id="GO:0034551">
    <property type="term" value="P:mitochondrial respiratory chain complex III assembly"/>
    <property type="evidence" value="ECO:0007669"/>
    <property type="project" value="InterPro"/>
</dbReference>
<dbReference type="Pfam" id="PF01885">
    <property type="entry name" value="PTS_2-RNA"/>
    <property type="match status" value="1"/>
</dbReference>
<comment type="catalytic activity">
    <reaction evidence="3">
        <text>2'-phospho-[ligated tRNA] + NAD(+) = mature tRNA + ADP-alpha-D-ribose 1'',2''-cyclic phosphate + nicotinamide</text>
        <dbReference type="Rhea" id="RHEA:23324"/>
        <dbReference type="Rhea" id="RHEA-COMP:11106"/>
        <dbReference type="Rhea" id="RHEA-COMP:11107"/>
        <dbReference type="ChEBI" id="CHEBI:17154"/>
        <dbReference type="ChEBI" id="CHEBI:57540"/>
        <dbReference type="ChEBI" id="CHEBI:76596"/>
        <dbReference type="ChEBI" id="CHEBI:82883"/>
        <dbReference type="ChEBI" id="CHEBI:85027"/>
        <dbReference type="EC" id="2.7.1.160"/>
    </reaction>
</comment>
<dbReference type="EMBL" id="AOGT01002523">
    <property type="protein sequence ID" value="EMG45326.1"/>
    <property type="molecule type" value="Genomic_DNA"/>
</dbReference>
<dbReference type="FunFam" id="1.10.10.970:FF:000002">
    <property type="entry name" value="Tpt1p"/>
    <property type="match status" value="1"/>
</dbReference>
<sequence length="290" mass="33297">MSSSTLSAYRGVLRAIRFTFRGDTPILQNAVQELKRQTLENSNLKTQEEIDQGIEKLNGVSRFIISNLVQGEKQDDGKYFLNFHDKTELGDNETIKQEWKSYPTIHHHFHSMPPPDPARRDVLISKALSYLLRHGAQKEKLTIDEQGYVKISDILSHQRLKSYKTTRTDLERIVRENDKKRFTIKDDEYICANQGHSLKVVKNENLTPMTVDELKKLNVYHGTYKNKLSVIKNSGGLYVDVEKCVAANIQFYKSLNNVILSSGDETGKISWDLIEKIVDLQGNEINKNDI</sequence>
<dbReference type="InterPro" id="IPR002745">
    <property type="entry name" value="Ptrans_KptA/Tpt1"/>
</dbReference>
<dbReference type="PANTHER" id="PTHR12684:SF2">
    <property type="entry name" value="TRNA 2'-PHOSPHOTRANSFERASE 1"/>
    <property type="match status" value="1"/>
</dbReference>
<dbReference type="Proteomes" id="UP000011777">
    <property type="component" value="Unassembled WGS sequence"/>
</dbReference>
<reference evidence="4 5" key="1">
    <citation type="submission" date="2013-02" db="EMBL/GenBank/DDBJ databases">
        <title>Genome sequence of Candida maltosa Xu316, a potential industrial strain for xylitol and ethanol production.</title>
        <authorList>
            <person name="Yu J."/>
            <person name="Wang Q."/>
            <person name="Geng X."/>
            <person name="Bao W."/>
            <person name="He P."/>
            <person name="Cai J."/>
        </authorList>
    </citation>
    <scope>NUCLEOTIDE SEQUENCE [LARGE SCALE GENOMIC DNA]</scope>
    <source>
        <strain evidence="5">Xu316</strain>
    </source>
</reference>
<evidence type="ECO:0000313" key="4">
    <source>
        <dbReference type="EMBL" id="EMG45326.1"/>
    </source>
</evidence>